<keyword evidence="5" id="KW-0472">Membrane</keyword>
<evidence type="ECO:0000256" key="4">
    <source>
        <dbReference type="ARBA" id="ARBA00023054"/>
    </source>
</evidence>
<gene>
    <name evidence="8" type="ORF">FHL02_04315</name>
</gene>
<evidence type="ECO:0000313" key="9">
    <source>
        <dbReference type="Proteomes" id="UP000380386"/>
    </source>
</evidence>
<sequence>MFVFIIVVILLILAFLWYMWFLQKKNNTTLISYKSRATDLKEDKLKEQIKSLEDMKLTGASLESFGKSKKDYSTQRNDTVPKLLADISNAESKNANFNVFGASSALKNIESNLTILEKKSDEIASDFEKIVKSNEQNASTSEVLHEQYEKLRKDILTKSFNYGPATDRLESELNEIAGFLDQEDKLTQQGDHLEARQYLDDAKVKLGLIEDQVQLIVPLYHGLSEVYPGQIEEIESVFDKLIKQQYKFAVDIGNKISTVHDNMEKANEELSSLNFDAVDRNNEKIHSDINELYDELSKEINSKRDVLKQQKPVLDYLNHAKFQHNRLDENIQKLEQNYVLNEDDMELFKEHSKTLSQVREEYDADVQSIADKSLVFSNAEDDFKDIVSKLDNIEAKEKTINDNLNQMLSSEQISRRSVEQYAKRIEIQKKIVEQLRLNGLPEDYLEYFYMVSDEIKKLYDELDSERVNMEDISKQVIVTQEDLENLVQKTDDLRRDVALSEKLLQYANRYADKDAGFKEQLVRAKSLFDDDFDYEQSLKLISEALEQVEPGSVSRIKDTISA</sequence>
<dbReference type="GO" id="GO:0016301">
    <property type="term" value="F:kinase activity"/>
    <property type="evidence" value="ECO:0007669"/>
    <property type="project" value="UniProtKB-KW"/>
</dbReference>
<dbReference type="GO" id="GO:0005886">
    <property type="term" value="C:plasma membrane"/>
    <property type="evidence" value="ECO:0007669"/>
    <property type="project" value="UniProtKB-SubCell"/>
</dbReference>
<keyword evidence="3" id="KW-1133">Transmembrane helix</keyword>
<protein>
    <submittedName>
        <fullName evidence="8">Selenide, water dikinase</fullName>
    </submittedName>
</protein>
<dbReference type="InterPro" id="IPR010379">
    <property type="entry name" value="EzrA"/>
</dbReference>
<comment type="subcellular location">
    <subcellularLocation>
        <location evidence="1">Cell membrane</location>
        <topology evidence="1">Single-pass membrane protein</topology>
    </subcellularLocation>
</comment>
<comment type="caution">
    <text evidence="8">The sequence shown here is derived from an EMBL/GenBank/DDBJ whole genome shotgun (WGS) entry which is preliminary data.</text>
</comment>
<keyword evidence="8" id="KW-0418">Kinase</keyword>
<evidence type="ECO:0000256" key="5">
    <source>
        <dbReference type="ARBA" id="ARBA00023136"/>
    </source>
</evidence>
<dbReference type="OrthoDB" id="1654473at2"/>
<keyword evidence="2" id="KW-0812">Transmembrane</keyword>
<feature type="coiled-coil region" evidence="7">
    <location>
        <begin position="317"/>
        <end position="344"/>
    </location>
</feature>
<proteinExistence type="predicted"/>
<evidence type="ECO:0000313" key="8">
    <source>
        <dbReference type="EMBL" id="MQS52241.1"/>
    </source>
</evidence>
<evidence type="ECO:0000256" key="7">
    <source>
        <dbReference type="SAM" id="Coils"/>
    </source>
</evidence>
<evidence type="ECO:0000256" key="1">
    <source>
        <dbReference type="ARBA" id="ARBA00004162"/>
    </source>
</evidence>
<dbReference type="EMBL" id="VDFM01000003">
    <property type="protein sequence ID" value="MQS52241.1"/>
    <property type="molecule type" value="Genomic_DNA"/>
</dbReference>
<accession>A0A5P0ZGR5</accession>
<dbReference type="Proteomes" id="UP000380386">
    <property type="component" value="Unassembled WGS sequence"/>
</dbReference>
<dbReference type="RefSeq" id="WP_153382634.1">
    <property type="nucleotide sequence ID" value="NZ_VDFM01000003.1"/>
</dbReference>
<organism evidence="8 9">
    <name type="scientific">Companilactobacillus mishanensis</name>
    <dbReference type="NCBI Taxonomy" id="2486008"/>
    <lineage>
        <taxon>Bacteria</taxon>
        <taxon>Bacillati</taxon>
        <taxon>Bacillota</taxon>
        <taxon>Bacilli</taxon>
        <taxon>Lactobacillales</taxon>
        <taxon>Lactobacillaceae</taxon>
        <taxon>Companilactobacillus</taxon>
    </lineage>
</organism>
<dbReference type="GO" id="GO:0000921">
    <property type="term" value="P:septin ring assembly"/>
    <property type="evidence" value="ECO:0007669"/>
    <property type="project" value="InterPro"/>
</dbReference>
<keyword evidence="6" id="KW-0717">Septation</keyword>
<keyword evidence="6" id="KW-0131">Cell cycle</keyword>
<dbReference type="GO" id="GO:0005940">
    <property type="term" value="C:septin ring"/>
    <property type="evidence" value="ECO:0007669"/>
    <property type="project" value="InterPro"/>
</dbReference>
<evidence type="ECO:0000256" key="6">
    <source>
        <dbReference type="ARBA" id="ARBA00023210"/>
    </source>
</evidence>
<evidence type="ECO:0000256" key="3">
    <source>
        <dbReference type="ARBA" id="ARBA00022989"/>
    </source>
</evidence>
<evidence type="ECO:0000256" key="2">
    <source>
        <dbReference type="ARBA" id="ARBA00022692"/>
    </source>
</evidence>
<keyword evidence="4 7" id="KW-0175">Coiled coil</keyword>
<dbReference type="AlphaFoldDB" id="A0A5P0ZGR5"/>
<keyword evidence="6" id="KW-0132">Cell division</keyword>
<name>A0A5P0ZGR5_9LACO</name>
<dbReference type="GO" id="GO:0000917">
    <property type="term" value="P:division septum assembly"/>
    <property type="evidence" value="ECO:0007669"/>
    <property type="project" value="UniProtKB-KW"/>
</dbReference>
<feature type="coiled-coil region" evidence="7">
    <location>
        <begin position="418"/>
        <end position="489"/>
    </location>
</feature>
<keyword evidence="8" id="KW-0808">Transferase</keyword>
<reference evidence="8 9" key="1">
    <citation type="journal article" date="2019" name="Syst. Appl. Microbiol.">
        <title>Polyphasic characterization of two novel Lactobacillus spp. isolated from blown salami packages: Description of Lactobacillus halodurans sp. nov. and Lactobacillus salsicarnum sp. nov.</title>
        <authorList>
            <person name="Schuster J.A."/>
            <person name="Klingl A."/>
            <person name="Vogel R.F."/>
            <person name="Ehrmann M.A."/>
        </authorList>
    </citation>
    <scope>NUCLEOTIDE SEQUENCE [LARGE SCALE GENOMIC DNA]</scope>
    <source>
        <strain evidence="8 9">TMW 1.2118</strain>
    </source>
</reference>
<dbReference type="Pfam" id="PF06160">
    <property type="entry name" value="EzrA"/>
    <property type="match status" value="1"/>
</dbReference>